<accession>A0A1N7JH55</accession>
<feature type="compositionally biased region" description="Pro residues" evidence="5">
    <location>
        <begin position="39"/>
        <end position="54"/>
    </location>
</feature>
<dbReference type="SUPFAM" id="SSF52091">
    <property type="entry name" value="SpoIIaa-like"/>
    <property type="match status" value="1"/>
</dbReference>
<gene>
    <name evidence="9" type="ORF">SAMN05421779_102249</name>
</gene>
<dbReference type="OrthoDB" id="9771198at2"/>
<dbReference type="PANTHER" id="PTHR43310:SF1">
    <property type="entry name" value="SULFATE TRANSPORTER YBAR-RELATED"/>
    <property type="match status" value="1"/>
</dbReference>
<dbReference type="Pfam" id="PF01740">
    <property type="entry name" value="STAS"/>
    <property type="match status" value="1"/>
</dbReference>
<keyword evidence="4 6" id="KW-0472">Membrane</keyword>
<comment type="subcellular location">
    <subcellularLocation>
        <location evidence="1">Membrane</location>
        <topology evidence="1">Multi-pass membrane protein</topology>
    </subcellularLocation>
</comment>
<proteinExistence type="predicted"/>
<feature type="transmembrane region" description="Helical" evidence="6">
    <location>
        <begin position="511"/>
        <end position="543"/>
    </location>
</feature>
<evidence type="ECO:0000256" key="1">
    <source>
        <dbReference type="ARBA" id="ARBA00004141"/>
    </source>
</evidence>
<dbReference type="CDD" id="cd07042">
    <property type="entry name" value="STAS_SulP_like_sulfate_transporter"/>
    <property type="match status" value="1"/>
</dbReference>
<dbReference type="InterPro" id="IPR002645">
    <property type="entry name" value="STAS_dom"/>
</dbReference>
<evidence type="ECO:0000256" key="6">
    <source>
        <dbReference type="SAM" id="Phobius"/>
    </source>
</evidence>
<dbReference type="PROSITE" id="PS50042">
    <property type="entry name" value="CNMP_BINDING_3"/>
    <property type="match status" value="1"/>
</dbReference>
<keyword evidence="10" id="KW-1185">Reference proteome</keyword>
<dbReference type="Gene3D" id="3.30.750.24">
    <property type="entry name" value="STAS domain"/>
    <property type="match status" value="1"/>
</dbReference>
<dbReference type="InterPro" id="IPR036513">
    <property type="entry name" value="STAS_dom_sf"/>
</dbReference>
<keyword evidence="3 6" id="KW-1133">Transmembrane helix</keyword>
<feature type="transmembrane region" description="Helical" evidence="6">
    <location>
        <begin position="145"/>
        <end position="168"/>
    </location>
</feature>
<dbReference type="InterPro" id="IPR000595">
    <property type="entry name" value="cNMP-bd_dom"/>
</dbReference>
<dbReference type="SMART" id="SM00100">
    <property type="entry name" value="cNMP"/>
    <property type="match status" value="1"/>
</dbReference>
<dbReference type="CDD" id="cd00038">
    <property type="entry name" value="CAP_ED"/>
    <property type="match status" value="1"/>
</dbReference>
<evidence type="ECO:0000313" key="10">
    <source>
        <dbReference type="Proteomes" id="UP000185678"/>
    </source>
</evidence>
<feature type="domain" description="STAS" evidence="8">
    <location>
        <begin position="581"/>
        <end position="682"/>
    </location>
</feature>
<dbReference type="EMBL" id="FTOA01000002">
    <property type="protein sequence ID" value="SIS48556.1"/>
    <property type="molecule type" value="Genomic_DNA"/>
</dbReference>
<feature type="transmembrane region" description="Helical" evidence="6">
    <location>
        <begin position="180"/>
        <end position="200"/>
    </location>
</feature>
<feature type="region of interest" description="Disordered" evidence="5">
    <location>
        <begin position="1"/>
        <end position="97"/>
    </location>
</feature>
<dbReference type="Gene3D" id="2.60.120.10">
    <property type="entry name" value="Jelly Rolls"/>
    <property type="match status" value="1"/>
</dbReference>
<dbReference type="Pfam" id="PF00027">
    <property type="entry name" value="cNMP_binding"/>
    <property type="match status" value="1"/>
</dbReference>
<evidence type="ECO:0000313" key="9">
    <source>
        <dbReference type="EMBL" id="SIS48556.1"/>
    </source>
</evidence>
<dbReference type="PANTHER" id="PTHR43310">
    <property type="entry name" value="SULFATE TRANSPORTER YBAR-RELATED"/>
    <property type="match status" value="1"/>
</dbReference>
<reference evidence="9 10" key="1">
    <citation type="submission" date="2017-01" db="EMBL/GenBank/DDBJ databases">
        <authorList>
            <person name="Mah S.A."/>
            <person name="Swanson W.J."/>
            <person name="Moy G.W."/>
            <person name="Vacquier V.D."/>
        </authorList>
    </citation>
    <scope>NUCLEOTIDE SEQUENCE [LARGE SCALE GENOMIC DNA]</scope>
    <source>
        <strain evidence="9 10">DSM 11589</strain>
    </source>
</reference>
<name>A0A1N7JH55_9PROT</name>
<organism evidence="9 10">
    <name type="scientific">Insolitispirillum peregrinum</name>
    <dbReference type="NCBI Taxonomy" id="80876"/>
    <lineage>
        <taxon>Bacteria</taxon>
        <taxon>Pseudomonadati</taxon>
        <taxon>Pseudomonadota</taxon>
        <taxon>Alphaproteobacteria</taxon>
        <taxon>Rhodospirillales</taxon>
        <taxon>Novispirillaceae</taxon>
        <taxon>Insolitispirillum</taxon>
    </lineage>
</organism>
<feature type="transmembrane region" description="Helical" evidence="6">
    <location>
        <begin position="206"/>
        <end position="227"/>
    </location>
</feature>
<feature type="transmembrane region" description="Helical" evidence="6">
    <location>
        <begin position="239"/>
        <end position="260"/>
    </location>
</feature>
<evidence type="ECO:0000259" key="7">
    <source>
        <dbReference type="PROSITE" id="PS50042"/>
    </source>
</evidence>
<feature type="transmembrane region" description="Helical" evidence="6">
    <location>
        <begin position="481"/>
        <end position="499"/>
    </location>
</feature>
<dbReference type="RefSeq" id="WP_076399145.1">
    <property type="nucleotide sequence ID" value="NZ_FTOA01000002.1"/>
</dbReference>
<feature type="transmembrane region" description="Helical" evidence="6">
    <location>
        <begin position="382"/>
        <end position="401"/>
    </location>
</feature>
<dbReference type="AlphaFoldDB" id="A0A1N7JH55"/>
<feature type="transmembrane region" description="Helical" evidence="6">
    <location>
        <begin position="455"/>
        <end position="475"/>
    </location>
</feature>
<dbReference type="Proteomes" id="UP000185678">
    <property type="component" value="Unassembled WGS sequence"/>
</dbReference>
<feature type="transmembrane region" description="Helical" evidence="6">
    <location>
        <begin position="306"/>
        <end position="326"/>
    </location>
</feature>
<dbReference type="Pfam" id="PF00916">
    <property type="entry name" value="Sulfate_transp"/>
    <property type="match status" value="1"/>
</dbReference>
<dbReference type="InterPro" id="IPR052706">
    <property type="entry name" value="Membrane-Transporter-like"/>
</dbReference>
<keyword evidence="2 6" id="KW-0812">Transmembrane</keyword>
<evidence type="ECO:0000256" key="4">
    <source>
        <dbReference type="ARBA" id="ARBA00023136"/>
    </source>
</evidence>
<feature type="transmembrane region" description="Helical" evidence="6">
    <location>
        <begin position="116"/>
        <end position="139"/>
    </location>
</feature>
<feature type="compositionally biased region" description="Basic and acidic residues" evidence="5">
    <location>
        <begin position="1"/>
        <end position="12"/>
    </location>
</feature>
<dbReference type="PROSITE" id="PS50801">
    <property type="entry name" value="STAS"/>
    <property type="match status" value="1"/>
</dbReference>
<evidence type="ECO:0000256" key="3">
    <source>
        <dbReference type="ARBA" id="ARBA00022989"/>
    </source>
</evidence>
<evidence type="ECO:0000256" key="2">
    <source>
        <dbReference type="ARBA" id="ARBA00022692"/>
    </source>
</evidence>
<feature type="transmembrane region" description="Helical" evidence="6">
    <location>
        <begin position="280"/>
        <end position="299"/>
    </location>
</feature>
<dbReference type="InterPro" id="IPR011547">
    <property type="entry name" value="SLC26A/SulP_dom"/>
</dbReference>
<sequence length="846" mass="89755">MAQDKSPDEHPQDTPTVSEAPLAAEPQPDAVTPSLQPEPEAPAPDAGPLPPETPAGPVEDEEAELVAPDADLLEDDEVRPAPSFLGPRGVPGSDGAMAMTDEAGTAWVAGGWTADVAAAVLTASLVLAYCFSYGALIFSGPFSPFLGFGISASLLTGVVTGVVVAWRGQFPFGIAGPDSNATAILAAMVSGLAPLAATLSSDMARLSLVMAALMGSSLVTGLVLFLLGWQRAGRLVRYFPYPVMAGFLAATGWLIVTGAVRMVSGHSLSWAGLPTLFDGLAPYQIGLTVLWAAVLLIVPRFVRGPAVLPLALVAATVVTHGILWLAGLSPEQAQHDGWLFAVSSERNLWLTGLGPLEQQGADFPSPWSLLSWDQWHGASLKIAGDVLAVVVVSCLSILMNATGIEMATSREADLDRELKAEGQANILSACLGGFVGYLSVSRSLLNYGAGGRGRLSGILVGLVCLLVLAVGPAVVGVIPRFVLGGLLLLLGVRLLWDWLVQSRRRLSFVDWLVVVGLVLLAAHFGFLVALFAGILAGCVIFTLDFSRVSVVRARFGVHEHPSSLIRPPEDMAVLAAHGHKVQVIVLRSFIFFGSAHRLYEMVKALVAEQRPHALVFDFHQVSGIDSSAAASFSKIASVLREAECHLCISGIAPTALGVLRAARVIDQRVSLYEALDPSLEDLENALLAYYRQGVSASRPFVDWLSDSLGPIPGDDDSGSVLLAYLERLHLPAGTYLCHGGDATNAMHFVENGRLSVLLESPGKPSVRVRAMARLSVVGEMGFFLNAPRSAGLRAEEDCVLWALTADAYHRLELDHPHLVQALMGYIIRLQAERLSFANRQILALSR</sequence>
<evidence type="ECO:0000256" key="5">
    <source>
        <dbReference type="SAM" id="MobiDB-lite"/>
    </source>
</evidence>
<dbReference type="GO" id="GO:0016020">
    <property type="term" value="C:membrane"/>
    <property type="evidence" value="ECO:0007669"/>
    <property type="project" value="UniProtKB-SubCell"/>
</dbReference>
<dbReference type="InterPro" id="IPR018490">
    <property type="entry name" value="cNMP-bd_dom_sf"/>
</dbReference>
<dbReference type="STRING" id="80876.SAMN05421779_102249"/>
<protein>
    <submittedName>
        <fullName evidence="9">Sulfate permease, SulP family</fullName>
    </submittedName>
</protein>
<dbReference type="InterPro" id="IPR014710">
    <property type="entry name" value="RmlC-like_jellyroll"/>
</dbReference>
<dbReference type="SUPFAM" id="SSF51206">
    <property type="entry name" value="cAMP-binding domain-like"/>
    <property type="match status" value="1"/>
</dbReference>
<feature type="domain" description="Cyclic nucleotide-binding" evidence="7">
    <location>
        <begin position="721"/>
        <end position="811"/>
    </location>
</feature>
<evidence type="ECO:0000259" key="8">
    <source>
        <dbReference type="PROSITE" id="PS50801"/>
    </source>
</evidence>